<dbReference type="InterPro" id="IPR015939">
    <property type="entry name" value="Fum_Rdtase/Succ_DH_flav-like_C"/>
</dbReference>
<dbReference type="InterPro" id="IPR030664">
    <property type="entry name" value="SdhA/FrdA/AprA"/>
</dbReference>
<keyword evidence="1" id="KW-0285">Flavoprotein</keyword>
<reference evidence="6 7" key="1">
    <citation type="submission" date="2023-07" db="EMBL/GenBank/DDBJ databases">
        <title>Comparative genomics of wheat-associated soil bacteria to identify genetic determinants of phenazine resistance.</title>
        <authorList>
            <person name="Mouncey N."/>
        </authorList>
    </citation>
    <scope>NUCLEOTIDE SEQUENCE [LARGE SCALE GENOMIC DNA]</scope>
    <source>
        <strain evidence="6 7">V2I4</strain>
    </source>
</reference>
<dbReference type="PRINTS" id="PR00411">
    <property type="entry name" value="PNDRDTASEI"/>
</dbReference>
<dbReference type="InterPro" id="IPR027477">
    <property type="entry name" value="Succ_DH/fumarate_Rdtase_cat_sf"/>
</dbReference>
<dbReference type="InterPro" id="IPR037099">
    <property type="entry name" value="Fum_R/Succ_DH_flav-like_C_sf"/>
</dbReference>
<evidence type="ECO:0000259" key="3">
    <source>
        <dbReference type="Pfam" id="PF00890"/>
    </source>
</evidence>
<dbReference type="GO" id="GO:0008177">
    <property type="term" value="F:succinate dehydrogenase (quinone) activity"/>
    <property type="evidence" value="ECO:0007669"/>
    <property type="project" value="UniProtKB-EC"/>
</dbReference>
<protein>
    <submittedName>
        <fullName evidence="6">Succinate dehydrogenase / fumarate reductase flavoprotein subunit</fullName>
        <ecNumber evidence="6">1.3.5.1</ecNumber>
    </submittedName>
</protein>
<feature type="domain" description="FAD-dependent oxidoreductase 2 FAD-binding" evidence="3">
    <location>
        <begin position="94"/>
        <end position="347"/>
    </location>
</feature>
<dbReference type="PIRSF" id="PIRSF000171">
    <property type="entry name" value="SDHA_APRA_LASPO"/>
    <property type="match status" value="1"/>
</dbReference>
<sequence>MSSLGHQLATSVLVIGAGEEGLRAAVEVSEAGVAVMVVAKHTADDDHNVMASGRVEGALASVGPAVARERRDDGPVLRRFADPLYGTIAVAAGHTATEVRRVLREHTERLGIPVLSGVYVTRLLVDDGTVFGAYGFDLVDGARYLVHADSVILATGGHTRIWRRTTSRRHESTGDAFRLAVEAGARLRNPELVRFHPLGLIAPEPAAGVLLGDAARGEGGILLNNLGERFMARYDAERMELVSRDRVALASYTEIREGRGTRAGGVWLDLSHLPRETVLTRLPQLHRSLLHLQMLDISHDPVEVAPTAQYSLGGVWVRPEDHGTDVGGLYVVGEAAGAPHGGNRLEEHSLSELLVYGRIAGRAAADYSAGLAAQHRSPAAVRAAMSDVNRLLASDGHENARALLRTVRHLMTEYAGAVRDGSGLAAGLAGLDEIEDRMRHIAVHIDLGGHQDLAHTYDLRSAVLAARATLECARERRETRVGHHRSDHPDVDPDPGVNLVWSPTTGVSHEHAPSLPAHLAEFMHDVSADAFHHGRAL</sequence>
<evidence type="ECO:0000256" key="1">
    <source>
        <dbReference type="ARBA" id="ARBA00022630"/>
    </source>
</evidence>
<dbReference type="SUPFAM" id="SSF56425">
    <property type="entry name" value="Succinate dehydrogenase/fumarate reductase flavoprotein, catalytic domain"/>
    <property type="match status" value="1"/>
</dbReference>
<feature type="domain" description="Fumarate reductase/succinate dehydrogenase flavoprotein-like C-terminal" evidence="5">
    <location>
        <begin position="406"/>
        <end position="492"/>
    </location>
</feature>
<dbReference type="PANTHER" id="PTHR11632:SF51">
    <property type="entry name" value="SUCCINATE DEHYDROGENASE [UBIQUINONE] FLAVOPROTEIN SUBUNIT, MITOCHONDRIAL"/>
    <property type="match status" value="1"/>
</dbReference>
<evidence type="ECO:0000313" key="6">
    <source>
        <dbReference type="EMBL" id="MDQ1031190.1"/>
    </source>
</evidence>
<dbReference type="Pfam" id="PF01494">
    <property type="entry name" value="FAD_binding_3"/>
    <property type="match status" value="1"/>
</dbReference>
<dbReference type="InterPro" id="IPR002938">
    <property type="entry name" value="FAD-bd"/>
</dbReference>
<organism evidence="6 7">
    <name type="scientific">Streptomyces umbrinus</name>
    <dbReference type="NCBI Taxonomy" id="67370"/>
    <lineage>
        <taxon>Bacteria</taxon>
        <taxon>Bacillati</taxon>
        <taxon>Actinomycetota</taxon>
        <taxon>Actinomycetes</taxon>
        <taxon>Kitasatosporales</taxon>
        <taxon>Streptomycetaceae</taxon>
        <taxon>Streptomyces</taxon>
        <taxon>Streptomyces phaeochromogenes group</taxon>
    </lineage>
</organism>
<dbReference type="Pfam" id="PF00890">
    <property type="entry name" value="FAD_binding_2"/>
    <property type="match status" value="1"/>
</dbReference>
<keyword evidence="2 6" id="KW-0560">Oxidoreductase</keyword>
<dbReference type="InterPro" id="IPR036188">
    <property type="entry name" value="FAD/NAD-bd_sf"/>
</dbReference>
<gene>
    <name evidence="6" type="ORF">QF035_008772</name>
</gene>
<dbReference type="SUPFAM" id="SSF51905">
    <property type="entry name" value="FAD/NAD(P)-binding domain"/>
    <property type="match status" value="1"/>
</dbReference>
<dbReference type="Gene3D" id="1.20.58.100">
    <property type="entry name" value="Fumarate reductase/succinate dehydrogenase flavoprotein-like, C-terminal domain"/>
    <property type="match status" value="1"/>
</dbReference>
<evidence type="ECO:0000259" key="5">
    <source>
        <dbReference type="Pfam" id="PF02910"/>
    </source>
</evidence>
<dbReference type="Gene3D" id="3.50.50.60">
    <property type="entry name" value="FAD/NAD(P)-binding domain"/>
    <property type="match status" value="2"/>
</dbReference>
<dbReference type="EC" id="1.3.5.1" evidence="6"/>
<dbReference type="PANTHER" id="PTHR11632">
    <property type="entry name" value="SUCCINATE DEHYDROGENASE 2 FLAVOPROTEIN SUBUNIT"/>
    <property type="match status" value="1"/>
</dbReference>
<dbReference type="Gene3D" id="3.90.700.10">
    <property type="entry name" value="Succinate dehydrogenase/fumarate reductase flavoprotein, catalytic domain"/>
    <property type="match status" value="1"/>
</dbReference>
<dbReference type="Pfam" id="PF02910">
    <property type="entry name" value="Succ_DH_flav_C"/>
    <property type="match status" value="1"/>
</dbReference>
<dbReference type="PRINTS" id="PR00368">
    <property type="entry name" value="FADPNR"/>
</dbReference>
<dbReference type="Proteomes" id="UP001230328">
    <property type="component" value="Unassembled WGS sequence"/>
</dbReference>
<keyword evidence="7" id="KW-1185">Reference proteome</keyword>
<dbReference type="RefSeq" id="WP_307527159.1">
    <property type="nucleotide sequence ID" value="NZ_JAUSZI010000002.1"/>
</dbReference>
<name>A0ABU0T5U9_9ACTN</name>
<proteinExistence type="predicted"/>
<dbReference type="EMBL" id="JAUSZI010000002">
    <property type="protein sequence ID" value="MDQ1031190.1"/>
    <property type="molecule type" value="Genomic_DNA"/>
</dbReference>
<dbReference type="InterPro" id="IPR003953">
    <property type="entry name" value="FAD-dep_OxRdtase_2_FAD-bd"/>
</dbReference>
<comment type="caution">
    <text evidence="6">The sequence shown here is derived from an EMBL/GenBank/DDBJ whole genome shotgun (WGS) entry which is preliminary data.</text>
</comment>
<accession>A0ABU0T5U9</accession>
<feature type="domain" description="FAD-binding" evidence="4">
    <location>
        <begin position="10"/>
        <end position="45"/>
    </location>
</feature>
<evidence type="ECO:0000313" key="7">
    <source>
        <dbReference type="Proteomes" id="UP001230328"/>
    </source>
</evidence>
<evidence type="ECO:0000259" key="4">
    <source>
        <dbReference type="Pfam" id="PF01494"/>
    </source>
</evidence>
<evidence type="ECO:0000256" key="2">
    <source>
        <dbReference type="ARBA" id="ARBA00023002"/>
    </source>
</evidence>
<dbReference type="SUPFAM" id="SSF46977">
    <property type="entry name" value="Succinate dehydrogenase/fumarate reductase flavoprotein C-terminal domain"/>
    <property type="match status" value="1"/>
</dbReference>